<dbReference type="OrthoDB" id="9836159at2"/>
<sequence>MKKFTLLFSFFLLSFAFGVSAQDISGAAEWMHDNCNQYVAFASNEWTDLTEDQKEELYKIRMQQQVALKALKDEKSAGEITQIEFNNKKKEQGKFYNKKISSLTGRDWKEINNLTNKFWKSLEG</sequence>
<evidence type="ECO:0000313" key="2">
    <source>
        <dbReference type="EMBL" id="AZQ65187.1"/>
    </source>
</evidence>
<proteinExistence type="predicted"/>
<keyword evidence="3" id="KW-1185">Reference proteome</keyword>
<reference evidence="2 3" key="1">
    <citation type="submission" date="2018-12" db="EMBL/GenBank/DDBJ databases">
        <title>Flammeovirga pectinis sp. nov., isolated from the gut of the Korean scallop, Patinopecten yessoensis.</title>
        <authorList>
            <person name="Bae J.-W."/>
            <person name="Jeong Y.-S."/>
            <person name="Kang W."/>
        </authorList>
    </citation>
    <scope>NUCLEOTIDE SEQUENCE [LARGE SCALE GENOMIC DNA]</scope>
    <source>
        <strain evidence="2 3">L12M1</strain>
    </source>
</reference>
<feature type="chain" id="PRO_5018575835" evidence="1">
    <location>
        <begin position="22"/>
        <end position="124"/>
    </location>
</feature>
<feature type="signal peptide" evidence="1">
    <location>
        <begin position="1"/>
        <end position="21"/>
    </location>
</feature>
<dbReference type="AlphaFoldDB" id="A0A3Q9FS77"/>
<dbReference type="EMBL" id="CP034563">
    <property type="protein sequence ID" value="AZQ65187.1"/>
    <property type="molecule type" value="Genomic_DNA"/>
</dbReference>
<keyword evidence="1" id="KW-0732">Signal</keyword>
<gene>
    <name evidence="2" type="ORF">EI427_23525</name>
</gene>
<evidence type="ECO:0000313" key="3">
    <source>
        <dbReference type="Proteomes" id="UP000267268"/>
    </source>
</evidence>
<accession>A0A3Q9FS77</accession>
<name>A0A3Q9FS77_9BACT</name>
<organism evidence="2 3">
    <name type="scientific">Flammeovirga pectinis</name>
    <dbReference type="NCBI Taxonomy" id="2494373"/>
    <lineage>
        <taxon>Bacteria</taxon>
        <taxon>Pseudomonadati</taxon>
        <taxon>Bacteroidota</taxon>
        <taxon>Cytophagia</taxon>
        <taxon>Cytophagales</taxon>
        <taxon>Flammeovirgaceae</taxon>
        <taxon>Flammeovirga</taxon>
    </lineage>
</organism>
<evidence type="ECO:0000256" key="1">
    <source>
        <dbReference type="SAM" id="SignalP"/>
    </source>
</evidence>
<dbReference type="Proteomes" id="UP000267268">
    <property type="component" value="Chromosome 2"/>
</dbReference>
<dbReference type="KEGG" id="fll:EI427_23525"/>
<protein>
    <submittedName>
        <fullName evidence="2">Uncharacterized protein</fullName>
    </submittedName>
</protein>
<dbReference type="RefSeq" id="WP_126619656.1">
    <property type="nucleotide sequence ID" value="NZ_CP034563.1"/>
</dbReference>